<dbReference type="PROSITE" id="PS01081">
    <property type="entry name" value="HTH_TETR_1"/>
    <property type="match status" value="1"/>
</dbReference>
<name>A0A369LDL9_9ACTN</name>
<keyword evidence="1 2" id="KW-0238">DNA-binding</keyword>
<dbReference type="AlphaFoldDB" id="A0A369LDL9"/>
<dbReference type="PANTHER" id="PTHR43479">
    <property type="entry name" value="ACREF/ENVCD OPERON REPRESSOR-RELATED"/>
    <property type="match status" value="1"/>
</dbReference>
<dbReference type="PANTHER" id="PTHR43479:SF7">
    <property type="entry name" value="TETR-FAMILY TRANSCRIPTIONAL REGULATOR"/>
    <property type="match status" value="1"/>
</dbReference>
<dbReference type="OrthoDB" id="3193022at2"/>
<comment type="caution">
    <text evidence="4">The sequence shown here is derived from an EMBL/GenBank/DDBJ whole genome shotgun (WGS) entry which is preliminary data.</text>
</comment>
<feature type="domain" description="HTH tetR-type" evidence="3">
    <location>
        <begin position="11"/>
        <end position="71"/>
    </location>
</feature>
<dbReference type="InterPro" id="IPR009057">
    <property type="entry name" value="Homeodomain-like_sf"/>
</dbReference>
<dbReference type="SUPFAM" id="SSF46689">
    <property type="entry name" value="Homeodomain-like"/>
    <property type="match status" value="1"/>
</dbReference>
<dbReference type="Proteomes" id="UP000253792">
    <property type="component" value="Unassembled WGS sequence"/>
</dbReference>
<dbReference type="InterPro" id="IPR050624">
    <property type="entry name" value="HTH-type_Tx_Regulator"/>
</dbReference>
<protein>
    <recommendedName>
        <fullName evidence="3">HTH tetR-type domain-containing protein</fullName>
    </recommendedName>
</protein>
<dbReference type="Pfam" id="PF00440">
    <property type="entry name" value="TetR_N"/>
    <property type="match status" value="1"/>
</dbReference>
<dbReference type="GO" id="GO:0003677">
    <property type="term" value="F:DNA binding"/>
    <property type="evidence" value="ECO:0007669"/>
    <property type="project" value="UniProtKB-UniRule"/>
</dbReference>
<evidence type="ECO:0000313" key="5">
    <source>
        <dbReference type="Proteomes" id="UP000253792"/>
    </source>
</evidence>
<dbReference type="InterPro" id="IPR023772">
    <property type="entry name" value="DNA-bd_HTH_TetR-type_CS"/>
</dbReference>
<reference evidence="4 5" key="1">
    <citation type="journal article" date="2018" name="Elife">
        <title>Discovery and characterization of a prevalent human gut bacterial enzyme sufficient for the inactivation of a family of plant toxins.</title>
        <authorList>
            <person name="Koppel N."/>
            <person name="Bisanz J.E."/>
            <person name="Pandelia M.E."/>
            <person name="Turnbaugh P.J."/>
            <person name="Balskus E.P."/>
        </authorList>
    </citation>
    <scope>NUCLEOTIDE SEQUENCE [LARGE SCALE GENOMIC DNA]</scope>
    <source>
        <strain evidence="5">anaerobia AP69FAA</strain>
    </source>
</reference>
<keyword evidence="5" id="KW-1185">Reference proteome</keyword>
<dbReference type="PROSITE" id="PS50977">
    <property type="entry name" value="HTH_TETR_2"/>
    <property type="match status" value="1"/>
</dbReference>
<dbReference type="InterPro" id="IPR001647">
    <property type="entry name" value="HTH_TetR"/>
</dbReference>
<dbReference type="PRINTS" id="PR00455">
    <property type="entry name" value="HTHTETR"/>
</dbReference>
<evidence type="ECO:0000256" key="2">
    <source>
        <dbReference type="PROSITE-ProRule" id="PRU00335"/>
    </source>
</evidence>
<organism evidence="4 5">
    <name type="scientific">Senegalimassilia anaerobia</name>
    <dbReference type="NCBI Taxonomy" id="1473216"/>
    <lineage>
        <taxon>Bacteria</taxon>
        <taxon>Bacillati</taxon>
        <taxon>Actinomycetota</taxon>
        <taxon>Coriobacteriia</taxon>
        <taxon>Coriobacteriales</taxon>
        <taxon>Coriobacteriaceae</taxon>
        <taxon>Senegalimassilia</taxon>
    </lineage>
</organism>
<dbReference type="RefSeq" id="WP_114620273.1">
    <property type="nucleotide sequence ID" value="NZ_PPTP01000002.1"/>
</dbReference>
<accession>A0A369LDL9</accession>
<evidence type="ECO:0000313" key="4">
    <source>
        <dbReference type="EMBL" id="RDB56799.1"/>
    </source>
</evidence>
<gene>
    <name evidence="4" type="ORF">C1880_03320</name>
</gene>
<sequence length="186" mass="20836">MESGKIDRRRRYTLSVIREAFFSLLAEVGFAKMTVADICRRADINRGTFYLHFEDKFALLDALIDEALAAAPPLEGTEVGALCQRPPANDDYYLLYSDDDAYARVAQRVVERGAEQMVPSIMEKTGLSREDAHLLFVHNVQGNLAVNRLLGWRRGPEFAHAQELLGTYSEGGMRAVSSRHDPRSSS</sequence>
<dbReference type="Gene3D" id="1.10.357.10">
    <property type="entry name" value="Tetracycline Repressor, domain 2"/>
    <property type="match status" value="1"/>
</dbReference>
<proteinExistence type="predicted"/>
<evidence type="ECO:0000256" key="1">
    <source>
        <dbReference type="ARBA" id="ARBA00023125"/>
    </source>
</evidence>
<feature type="DNA-binding region" description="H-T-H motif" evidence="2">
    <location>
        <begin position="34"/>
        <end position="53"/>
    </location>
</feature>
<evidence type="ECO:0000259" key="3">
    <source>
        <dbReference type="PROSITE" id="PS50977"/>
    </source>
</evidence>
<dbReference type="EMBL" id="PPTP01000002">
    <property type="protein sequence ID" value="RDB56799.1"/>
    <property type="molecule type" value="Genomic_DNA"/>
</dbReference>